<feature type="coiled-coil region" evidence="1">
    <location>
        <begin position="243"/>
        <end position="277"/>
    </location>
</feature>
<reference evidence="2" key="2">
    <citation type="submission" date="2025-09" db="UniProtKB">
        <authorList>
            <consortium name="Ensembl"/>
        </authorList>
    </citation>
    <scope>IDENTIFICATION</scope>
</reference>
<dbReference type="AlphaFoldDB" id="A0A3B3TIH5"/>
<protein>
    <submittedName>
        <fullName evidence="2">Uncharacterized protein</fullName>
    </submittedName>
</protein>
<evidence type="ECO:0000313" key="3">
    <source>
        <dbReference type="Proteomes" id="UP000261500"/>
    </source>
</evidence>
<dbReference type="Proteomes" id="UP000261500">
    <property type="component" value="Unplaced"/>
</dbReference>
<sequence>MALIDDLKTTNAVLQKNHDKEVQFLQEEKKCLQRKFNDMKHSYHEFIAKYQNDVSELNLEIEKHKQEISQEKETNLQTVKENQKLINDLTAEKEELQQKMTEEITILKNRETYIVNELNLEIEKYKHEISKEKEANLQTVKENLKLINNLTAEKEELQQKMTEEITILKKREKYILNELDQVHFLHDELEIKYENDVIELQQQAETYKEIIKQRETNISEREGKEKFIQEELEKFKCLYLEQNYRYETDITALQQKAEKYQQEISNMKEELKKSKEDQLPDTEDKNNATVLKEEESQNPVDQVRALTRQPCLAAWRYFTSTELFVWSKAASSLLERVGAPPSPHITHGPPLQQQEKSKQPWIRVTQGTLLPSSSYTVTRRPLVETQSNKHQTWLA</sequence>
<dbReference type="GeneTree" id="ENSGT00770000121766"/>
<evidence type="ECO:0000313" key="2">
    <source>
        <dbReference type="Ensembl" id="ENSPLAP00000000378.1"/>
    </source>
</evidence>
<organism evidence="2 3">
    <name type="scientific">Poecilia latipinna</name>
    <name type="common">sailfin molly</name>
    <dbReference type="NCBI Taxonomy" id="48699"/>
    <lineage>
        <taxon>Eukaryota</taxon>
        <taxon>Metazoa</taxon>
        <taxon>Chordata</taxon>
        <taxon>Craniata</taxon>
        <taxon>Vertebrata</taxon>
        <taxon>Euteleostomi</taxon>
        <taxon>Actinopterygii</taxon>
        <taxon>Neopterygii</taxon>
        <taxon>Teleostei</taxon>
        <taxon>Neoteleostei</taxon>
        <taxon>Acanthomorphata</taxon>
        <taxon>Ovalentaria</taxon>
        <taxon>Atherinomorphae</taxon>
        <taxon>Cyprinodontiformes</taxon>
        <taxon>Poeciliidae</taxon>
        <taxon>Poeciliinae</taxon>
        <taxon>Poecilia</taxon>
    </lineage>
</organism>
<proteinExistence type="predicted"/>
<name>A0A3B3TIH5_9TELE</name>
<keyword evidence="3" id="KW-1185">Reference proteome</keyword>
<reference evidence="2" key="1">
    <citation type="submission" date="2025-08" db="UniProtKB">
        <authorList>
            <consortium name="Ensembl"/>
        </authorList>
    </citation>
    <scope>IDENTIFICATION</scope>
</reference>
<evidence type="ECO:0000256" key="1">
    <source>
        <dbReference type="SAM" id="Coils"/>
    </source>
</evidence>
<dbReference type="Ensembl" id="ENSPLAT00000016534.1">
    <property type="protein sequence ID" value="ENSPLAP00000000378.1"/>
    <property type="gene ID" value="ENSPLAG00000001198.1"/>
</dbReference>
<keyword evidence="1" id="KW-0175">Coiled coil</keyword>
<dbReference type="STRING" id="48699.ENSPLAP00000000378"/>
<accession>A0A3B3TIH5</accession>
<feature type="coiled-coil region" evidence="1">
    <location>
        <begin position="15"/>
        <end position="167"/>
    </location>
</feature>